<dbReference type="EMBL" id="JACDUR010000009">
    <property type="protein sequence ID" value="MBA2896901.1"/>
    <property type="molecule type" value="Genomic_DNA"/>
</dbReference>
<sequence length="465" mass="52270">MPVNLSNPRPLAWDSASLDADTRAMLDNLQPNILRAHVREHLAVLILRFNDAAEGRRYLREIALTHVKSARKHLEEVREFGRTGRNGTPYVGIGLSRAGYRDLGHSVADIRKFGDAAFKDGMKRRIAEVSDPPVEQWERAYQREIHAIILIGDADPEPVERLRQRFVRDLPESARVLGEESGTGMRNPAGDGIEHFGYVDGRSQPLFLADEVEREPRTNWDPFFPLGNVLVADPLAPNPSRHFGSYFVFRKLEQNVRAFRQIEEDLADDLGLRGEERARAGALLVGRFRDGTPITGKEKAGGGPVANDFTYDGDDNGDRCPFSGHIRKTNPRSFGREVVMARRGQTYGERTDVPWDDAEPHTRPSAGVGLLFMAFNARVADTADGRFGQFEFMQRSWANEPNFQVEGTGHDPVIGQGEREIKVVFPKTWNRPDRTPAMRQVTQTVTMMGGEYFFMPSLAYLRGLA</sequence>
<evidence type="ECO:0000259" key="7">
    <source>
        <dbReference type="Pfam" id="PF21105"/>
    </source>
</evidence>
<comment type="caution">
    <text evidence="8">The sequence shown here is derived from an EMBL/GenBank/DDBJ whole genome shotgun (WGS) entry which is preliminary data.</text>
</comment>
<name>A0A7W0CT86_9ACTN</name>
<dbReference type="PROSITE" id="PS51404">
    <property type="entry name" value="DYP_PEROXIDASE"/>
    <property type="match status" value="1"/>
</dbReference>
<evidence type="ECO:0000256" key="5">
    <source>
        <dbReference type="ARBA" id="ARBA00023004"/>
    </source>
</evidence>
<evidence type="ECO:0000256" key="3">
    <source>
        <dbReference type="ARBA" id="ARBA00022723"/>
    </source>
</evidence>
<dbReference type="RefSeq" id="WP_181615586.1">
    <property type="nucleotide sequence ID" value="NZ_BAABAM010000008.1"/>
</dbReference>
<keyword evidence="4" id="KW-0560">Oxidoreductase</keyword>
<dbReference type="GO" id="GO:0020037">
    <property type="term" value="F:heme binding"/>
    <property type="evidence" value="ECO:0007669"/>
    <property type="project" value="InterPro"/>
</dbReference>
<dbReference type="InterPro" id="IPR006314">
    <property type="entry name" value="Dyp_peroxidase"/>
</dbReference>
<proteinExistence type="inferred from homology"/>
<dbReference type="AlphaFoldDB" id="A0A7W0CT86"/>
<dbReference type="Proteomes" id="UP000530928">
    <property type="component" value="Unassembled WGS sequence"/>
</dbReference>
<reference evidence="8 9" key="1">
    <citation type="submission" date="2020-07" db="EMBL/GenBank/DDBJ databases">
        <title>Genomic Encyclopedia of Type Strains, Phase IV (KMG-IV): sequencing the most valuable type-strain genomes for metagenomic binning, comparative biology and taxonomic classification.</title>
        <authorList>
            <person name="Goeker M."/>
        </authorList>
    </citation>
    <scope>NUCLEOTIDE SEQUENCE [LARGE SCALE GENOMIC DNA]</scope>
    <source>
        <strain evidence="8 9">DSM 45533</strain>
    </source>
</reference>
<dbReference type="InterPro" id="IPR049509">
    <property type="entry name" value="DyP_N"/>
</dbReference>
<dbReference type="SUPFAM" id="SSF54909">
    <property type="entry name" value="Dimeric alpha+beta barrel"/>
    <property type="match status" value="1"/>
</dbReference>
<evidence type="ECO:0000313" key="8">
    <source>
        <dbReference type="EMBL" id="MBA2896901.1"/>
    </source>
</evidence>
<dbReference type="GO" id="GO:0005829">
    <property type="term" value="C:cytosol"/>
    <property type="evidence" value="ECO:0007669"/>
    <property type="project" value="TreeGrafter"/>
</dbReference>
<evidence type="ECO:0000313" key="9">
    <source>
        <dbReference type="Proteomes" id="UP000530928"/>
    </source>
</evidence>
<evidence type="ECO:0000256" key="2">
    <source>
        <dbReference type="ARBA" id="ARBA00022559"/>
    </source>
</evidence>
<dbReference type="InterPro" id="IPR011008">
    <property type="entry name" value="Dimeric_a/b-barrel"/>
</dbReference>
<protein>
    <submittedName>
        <fullName evidence="8">Dyp-type peroxidase family</fullName>
    </submittedName>
</protein>
<evidence type="ECO:0000256" key="6">
    <source>
        <dbReference type="ARBA" id="ARBA00025737"/>
    </source>
</evidence>
<organism evidence="8 9">
    <name type="scientific">Nonomuraea soli</name>
    <dbReference type="NCBI Taxonomy" id="1032476"/>
    <lineage>
        <taxon>Bacteria</taxon>
        <taxon>Bacillati</taxon>
        <taxon>Actinomycetota</taxon>
        <taxon>Actinomycetes</taxon>
        <taxon>Streptosporangiales</taxon>
        <taxon>Streptosporangiaceae</taxon>
        <taxon>Nonomuraea</taxon>
    </lineage>
</organism>
<dbReference type="GO" id="GO:0004601">
    <property type="term" value="F:peroxidase activity"/>
    <property type="evidence" value="ECO:0007669"/>
    <property type="project" value="UniProtKB-KW"/>
</dbReference>
<keyword evidence="9" id="KW-1185">Reference proteome</keyword>
<accession>A0A7W0CT86</accession>
<keyword evidence="3" id="KW-0479">Metal-binding</keyword>
<dbReference type="GO" id="GO:0046872">
    <property type="term" value="F:metal ion binding"/>
    <property type="evidence" value="ECO:0007669"/>
    <property type="project" value="UniProtKB-KW"/>
</dbReference>
<evidence type="ECO:0000256" key="1">
    <source>
        <dbReference type="ARBA" id="ARBA00001970"/>
    </source>
</evidence>
<comment type="similarity">
    <text evidence="6">Belongs to the DyP-type peroxidase family.</text>
</comment>
<evidence type="ECO:0000256" key="4">
    <source>
        <dbReference type="ARBA" id="ARBA00023002"/>
    </source>
</evidence>
<feature type="domain" description="DyP dimeric alpha+beta barrel" evidence="7">
    <location>
        <begin position="28"/>
        <end position="174"/>
    </location>
</feature>
<comment type="cofactor">
    <cofactor evidence="1">
        <name>heme b</name>
        <dbReference type="ChEBI" id="CHEBI:60344"/>
    </cofactor>
</comment>
<dbReference type="PANTHER" id="PTHR30521">
    <property type="entry name" value="DEFERROCHELATASE/PEROXIDASE"/>
    <property type="match status" value="1"/>
</dbReference>
<dbReference type="PANTHER" id="PTHR30521:SF5">
    <property type="entry name" value="BLR4509 PROTEIN"/>
    <property type="match status" value="1"/>
</dbReference>
<keyword evidence="2 8" id="KW-0575">Peroxidase</keyword>
<gene>
    <name evidence="8" type="ORF">HNR30_008292</name>
</gene>
<keyword evidence="5" id="KW-0408">Iron</keyword>
<dbReference type="Pfam" id="PF21105">
    <property type="entry name" value="DyP_N"/>
    <property type="match status" value="1"/>
</dbReference>